<evidence type="ECO:0000256" key="10">
    <source>
        <dbReference type="PIRSR" id="PIRSR001589-3"/>
    </source>
</evidence>
<dbReference type="InterPro" id="IPR051786">
    <property type="entry name" value="ASN_synthetase/amidase"/>
</dbReference>
<dbReference type="NCBIfam" id="TIGR01536">
    <property type="entry name" value="asn_synth_AEB"/>
    <property type="match status" value="1"/>
</dbReference>
<organism evidence="13 14">
    <name type="scientific">Bradyrhizobium lablabi</name>
    <dbReference type="NCBI Taxonomy" id="722472"/>
    <lineage>
        <taxon>Bacteria</taxon>
        <taxon>Pseudomonadati</taxon>
        <taxon>Pseudomonadota</taxon>
        <taxon>Alphaproteobacteria</taxon>
        <taxon>Hyphomicrobiales</taxon>
        <taxon>Nitrobacteraceae</taxon>
        <taxon>Bradyrhizobium</taxon>
    </lineage>
</organism>
<evidence type="ECO:0000313" key="14">
    <source>
        <dbReference type="Proteomes" id="UP000183208"/>
    </source>
</evidence>
<feature type="binding site" evidence="9">
    <location>
        <begin position="381"/>
        <end position="382"/>
    </location>
    <ligand>
        <name>ATP</name>
        <dbReference type="ChEBI" id="CHEBI:30616"/>
    </ligand>
</feature>
<dbReference type="Pfam" id="PF00733">
    <property type="entry name" value="Asn_synthase"/>
    <property type="match status" value="1"/>
</dbReference>
<feature type="binding site" evidence="9">
    <location>
        <position position="308"/>
    </location>
    <ligand>
        <name>ATP</name>
        <dbReference type="ChEBI" id="CHEBI:30616"/>
    </ligand>
</feature>
<proteinExistence type="inferred from homology"/>
<protein>
    <recommendedName>
        <fullName evidence="3">asparagine synthase (glutamine-hydrolyzing)</fullName>
        <ecNumber evidence="3">6.3.5.4</ecNumber>
    </recommendedName>
</protein>
<gene>
    <name evidence="13" type="ORF">SAMN05444171_6214</name>
</gene>
<feature type="site" description="Important for beta-aspartyl-AMP intermediate formation" evidence="10">
    <location>
        <position position="383"/>
    </location>
</feature>
<evidence type="ECO:0000256" key="7">
    <source>
        <dbReference type="ARBA" id="ARBA00048741"/>
    </source>
</evidence>
<name>A0A1M7FKA3_9BRAD</name>
<keyword evidence="4 9" id="KW-0547">Nucleotide-binding</keyword>
<evidence type="ECO:0000256" key="4">
    <source>
        <dbReference type="ARBA" id="ARBA00022741"/>
    </source>
</evidence>
<dbReference type="SUPFAM" id="SSF52402">
    <property type="entry name" value="Adenine nucleotide alpha hydrolases-like"/>
    <property type="match status" value="1"/>
</dbReference>
<evidence type="ECO:0000256" key="5">
    <source>
        <dbReference type="ARBA" id="ARBA00022840"/>
    </source>
</evidence>
<dbReference type="InterPro" id="IPR017932">
    <property type="entry name" value="GATase_2_dom"/>
</dbReference>
<feature type="binding site" evidence="9">
    <location>
        <position position="103"/>
    </location>
    <ligand>
        <name>L-glutamine</name>
        <dbReference type="ChEBI" id="CHEBI:58359"/>
    </ligand>
</feature>
<feature type="active site" description="For GATase activity" evidence="8">
    <location>
        <position position="2"/>
    </location>
</feature>
<evidence type="ECO:0000259" key="12">
    <source>
        <dbReference type="PROSITE" id="PS51278"/>
    </source>
</evidence>
<dbReference type="CDD" id="cd01991">
    <property type="entry name" value="Asn_synthase_B_C"/>
    <property type="match status" value="1"/>
</dbReference>
<dbReference type="PANTHER" id="PTHR43284">
    <property type="entry name" value="ASPARAGINE SYNTHETASE (GLUTAMINE-HYDROLYZING)"/>
    <property type="match status" value="1"/>
</dbReference>
<sequence>MCGIAGILITRATNPRNLAAIDAMAATLHHRGPDSGGVWLDRDSGIALGHRRLAIVDLSDAGHQPMLSADENLVMTFNGEVYNFASLRPGLEAKGHRFRGNSDTEIMLAAFESYGIEEALKQFSGMFAAGVWDRKHRVLHLVRDRMGKKPLYVALSDGALLFASELKAILAYPAFRPTVDTRALAMMLRQGWMPDQHCIWKGVFKLPPGTMLSVRAKDLETASVESLRETVRPWWSLAAVAEAGQRQPLILDESELDTELDWLLRSAVRQRMVADVPLGAFLSGGIDSSTVVALMQAQSSRPIRTFTIGFCEAEYDEAAHASRVARHFGTDHTEFRLTPAEVCAVIPELPQIWDEPFADESQVPTLLLSRLARQHVTVALSGDGGDECFGGYSRHFMLERLAALFRLPSSLRRLVAAALLKLTPQALLEISRILQLPARFRPAFNGVNLQKFARALEASDEQERYNQLTRFGSTPVVLDPRAADTADVPPLPDAVSRFIYRDMAGYLTGDILVKLDRATMAASLEGRCPFLDDRVVEFAWRLPTAVKIRDGQGKMPLRRVLRRYLPESLFERPKQGFNVPIGEWLTGPLRGWTEELLDGARIRREGLLHSGRIQACWQQHLSGRRDRSGELWAILMVQAWLDSTRNSKLPQSSFGADQAEMSSAPQARSLRAYG</sequence>
<feature type="region of interest" description="Disordered" evidence="11">
    <location>
        <begin position="651"/>
        <end position="674"/>
    </location>
</feature>
<comment type="similarity">
    <text evidence="2">Belongs to the asparagine synthetase family.</text>
</comment>
<dbReference type="Proteomes" id="UP000183208">
    <property type="component" value="Unassembled WGS sequence"/>
</dbReference>
<feature type="compositionally biased region" description="Polar residues" evidence="11">
    <location>
        <begin position="651"/>
        <end position="666"/>
    </location>
</feature>
<dbReference type="CDD" id="cd00712">
    <property type="entry name" value="AsnB"/>
    <property type="match status" value="1"/>
</dbReference>
<dbReference type="InterPro" id="IPR014729">
    <property type="entry name" value="Rossmann-like_a/b/a_fold"/>
</dbReference>
<dbReference type="SUPFAM" id="SSF56235">
    <property type="entry name" value="N-terminal nucleophile aminohydrolases (Ntn hydrolases)"/>
    <property type="match status" value="1"/>
</dbReference>
<evidence type="ECO:0000256" key="6">
    <source>
        <dbReference type="ARBA" id="ARBA00022962"/>
    </source>
</evidence>
<evidence type="ECO:0000256" key="9">
    <source>
        <dbReference type="PIRSR" id="PIRSR001589-2"/>
    </source>
</evidence>
<comment type="pathway">
    <text evidence="1">Amino-acid biosynthesis; L-asparagine biosynthesis; L-asparagine from L-aspartate (L-Gln route): step 1/1.</text>
</comment>
<keyword evidence="8" id="KW-0028">Amino-acid biosynthesis</keyword>
<keyword evidence="8" id="KW-0061">Asparagine biosynthesis</keyword>
<dbReference type="GO" id="GO:0004066">
    <property type="term" value="F:asparagine synthase (glutamine-hydrolyzing) activity"/>
    <property type="evidence" value="ECO:0007669"/>
    <property type="project" value="UniProtKB-EC"/>
</dbReference>
<dbReference type="AlphaFoldDB" id="A0A1M7FKA3"/>
<accession>A0A1M7FKA3</accession>
<comment type="catalytic activity">
    <reaction evidence="7">
        <text>L-aspartate + L-glutamine + ATP + H2O = L-asparagine + L-glutamate + AMP + diphosphate + H(+)</text>
        <dbReference type="Rhea" id="RHEA:12228"/>
        <dbReference type="ChEBI" id="CHEBI:15377"/>
        <dbReference type="ChEBI" id="CHEBI:15378"/>
        <dbReference type="ChEBI" id="CHEBI:29985"/>
        <dbReference type="ChEBI" id="CHEBI:29991"/>
        <dbReference type="ChEBI" id="CHEBI:30616"/>
        <dbReference type="ChEBI" id="CHEBI:33019"/>
        <dbReference type="ChEBI" id="CHEBI:58048"/>
        <dbReference type="ChEBI" id="CHEBI:58359"/>
        <dbReference type="ChEBI" id="CHEBI:456215"/>
        <dbReference type="EC" id="6.3.5.4"/>
    </reaction>
</comment>
<keyword evidence="6 8" id="KW-0315">Glutamine amidotransferase</keyword>
<keyword evidence="5 9" id="KW-0067">ATP-binding</keyword>
<dbReference type="PROSITE" id="PS51278">
    <property type="entry name" value="GATASE_TYPE_2"/>
    <property type="match status" value="1"/>
</dbReference>
<dbReference type="OrthoDB" id="9763290at2"/>
<dbReference type="EMBL" id="FNTI01000001">
    <property type="protein sequence ID" value="SEE08835.1"/>
    <property type="molecule type" value="Genomic_DNA"/>
</dbReference>
<evidence type="ECO:0000256" key="1">
    <source>
        <dbReference type="ARBA" id="ARBA00005187"/>
    </source>
</evidence>
<dbReference type="InterPro" id="IPR033738">
    <property type="entry name" value="AsnB_N"/>
</dbReference>
<dbReference type="Gene3D" id="3.60.20.10">
    <property type="entry name" value="Glutamine Phosphoribosylpyrophosphate, subunit 1, domain 1"/>
    <property type="match status" value="1"/>
</dbReference>
<dbReference type="Pfam" id="PF13522">
    <property type="entry name" value="GATase_6"/>
    <property type="match status" value="1"/>
</dbReference>
<dbReference type="PANTHER" id="PTHR43284:SF1">
    <property type="entry name" value="ASPARAGINE SYNTHETASE"/>
    <property type="match status" value="1"/>
</dbReference>
<evidence type="ECO:0000256" key="8">
    <source>
        <dbReference type="PIRSR" id="PIRSR001589-1"/>
    </source>
</evidence>
<feature type="domain" description="Glutamine amidotransferase type-2" evidence="12">
    <location>
        <begin position="2"/>
        <end position="217"/>
    </location>
</feature>
<dbReference type="PIRSF" id="PIRSF001589">
    <property type="entry name" value="Asn_synthetase_glu-h"/>
    <property type="match status" value="1"/>
</dbReference>
<evidence type="ECO:0000256" key="2">
    <source>
        <dbReference type="ARBA" id="ARBA00005752"/>
    </source>
</evidence>
<dbReference type="InterPro" id="IPR029055">
    <property type="entry name" value="Ntn_hydrolases_N"/>
</dbReference>
<dbReference type="EC" id="6.3.5.4" evidence="3"/>
<dbReference type="RefSeq" id="WP_074827245.1">
    <property type="nucleotide sequence ID" value="NZ_FNTI01000001.1"/>
</dbReference>
<dbReference type="GO" id="GO:0006529">
    <property type="term" value="P:asparagine biosynthetic process"/>
    <property type="evidence" value="ECO:0007669"/>
    <property type="project" value="UniProtKB-KW"/>
</dbReference>
<dbReference type="InterPro" id="IPR001962">
    <property type="entry name" value="Asn_synthase"/>
</dbReference>
<dbReference type="GO" id="GO:0005524">
    <property type="term" value="F:ATP binding"/>
    <property type="evidence" value="ECO:0007669"/>
    <property type="project" value="UniProtKB-KW"/>
</dbReference>
<dbReference type="GO" id="GO:0005829">
    <property type="term" value="C:cytosol"/>
    <property type="evidence" value="ECO:0007669"/>
    <property type="project" value="TreeGrafter"/>
</dbReference>
<dbReference type="Gene3D" id="3.40.50.620">
    <property type="entry name" value="HUPs"/>
    <property type="match status" value="1"/>
</dbReference>
<dbReference type="InterPro" id="IPR006426">
    <property type="entry name" value="Asn_synth_AEB"/>
</dbReference>
<evidence type="ECO:0000256" key="3">
    <source>
        <dbReference type="ARBA" id="ARBA00012737"/>
    </source>
</evidence>
<reference evidence="13 14" key="1">
    <citation type="submission" date="2016-10" db="EMBL/GenBank/DDBJ databases">
        <authorList>
            <person name="de Groot N.N."/>
        </authorList>
    </citation>
    <scope>NUCLEOTIDE SEQUENCE [LARGE SCALE GENOMIC DNA]</scope>
    <source>
        <strain evidence="13 14">GAS522</strain>
    </source>
</reference>
<evidence type="ECO:0000313" key="13">
    <source>
        <dbReference type="EMBL" id="SEE08835.1"/>
    </source>
</evidence>
<evidence type="ECO:0000256" key="11">
    <source>
        <dbReference type="SAM" id="MobiDB-lite"/>
    </source>
</evidence>